<feature type="non-terminal residue" evidence="3">
    <location>
        <position position="296"/>
    </location>
</feature>
<feature type="non-terminal residue" evidence="3">
    <location>
        <position position="1"/>
    </location>
</feature>
<keyword evidence="1" id="KW-0378">Hydrolase</keyword>
<gene>
    <name evidence="3" type="ORF">S01H1_24611</name>
</gene>
<sequence length="296" mass="32849">LLSDGEQRVLVDCGLFQGLKRLRQRNWRSLPVKPSEIDAVVLTHAHIDHSGYLPALVRDGFRGPIYCTPPSKDLVPILLTDSGRLQEEDATYANRKGFSKHRPALPLYTEDDAKRVAKRLEAVGYHTDVDLGSWTCRFEPAGHILGAASLTITWEGTRFLFSGDLGRDDAPLIPPPESPPPADWVVMEGTYGNRDHSDADLEENLGEVARRTLGRGGVLMVPAFAVGRSQAILYAVYQLIDGGELPEVPVYLNSPMAIDVTKLYVRHAAYHRLTVEECRQAFGRVRLVRSVERANS</sequence>
<dbReference type="SUPFAM" id="SSF56281">
    <property type="entry name" value="Metallo-hydrolase/oxidoreductase"/>
    <property type="match status" value="1"/>
</dbReference>
<dbReference type="PANTHER" id="PTHR11203:SF37">
    <property type="entry name" value="INTEGRATOR COMPLEX SUBUNIT 11"/>
    <property type="match status" value="1"/>
</dbReference>
<dbReference type="InterPro" id="IPR001279">
    <property type="entry name" value="Metallo-B-lactamas"/>
</dbReference>
<accession>X0V8Q5</accession>
<protein>
    <recommendedName>
        <fullName evidence="2">Metallo-beta-lactamase domain-containing protein</fullName>
    </recommendedName>
</protein>
<evidence type="ECO:0000256" key="1">
    <source>
        <dbReference type="ARBA" id="ARBA00022801"/>
    </source>
</evidence>
<dbReference type="Pfam" id="PF00753">
    <property type="entry name" value="Lactamase_B"/>
    <property type="match status" value="1"/>
</dbReference>
<dbReference type="Pfam" id="PF10996">
    <property type="entry name" value="Beta-Casp"/>
    <property type="match status" value="1"/>
</dbReference>
<feature type="domain" description="Metallo-beta-lactamase" evidence="2">
    <location>
        <begin position="1"/>
        <end position="217"/>
    </location>
</feature>
<dbReference type="InterPro" id="IPR022712">
    <property type="entry name" value="Beta_Casp"/>
</dbReference>
<reference evidence="3" key="1">
    <citation type="journal article" date="2014" name="Front. Microbiol.">
        <title>High frequency of phylogenetically diverse reductive dehalogenase-homologous genes in deep subseafloor sedimentary metagenomes.</title>
        <authorList>
            <person name="Kawai M."/>
            <person name="Futagami T."/>
            <person name="Toyoda A."/>
            <person name="Takaki Y."/>
            <person name="Nishi S."/>
            <person name="Hori S."/>
            <person name="Arai W."/>
            <person name="Tsubouchi T."/>
            <person name="Morono Y."/>
            <person name="Uchiyama I."/>
            <person name="Ito T."/>
            <person name="Fujiyama A."/>
            <person name="Inagaki F."/>
            <person name="Takami H."/>
        </authorList>
    </citation>
    <scope>NUCLEOTIDE SEQUENCE</scope>
    <source>
        <strain evidence="3">Expedition CK06-06</strain>
    </source>
</reference>
<evidence type="ECO:0000259" key="2">
    <source>
        <dbReference type="SMART" id="SM00849"/>
    </source>
</evidence>
<dbReference type="InterPro" id="IPR036866">
    <property type="entry name" value="RibonucZ/Hydroxyglut_hydro"/>
</dbReference>
<evidence type="ECO:0000313" key="3">
    <source>
        <dbReference type="EMBL" id="GAF97005.1"/>
    </source>
</evidence>
<comment type="caution">
    <text evidence="3">The sequence shown here is derived from an EMBL/GenBank/DDBJ whole genome shotgun (WGS) entry which is preliminary data.</text>
</comment>
<dbReference type="EMBL" id="BARS01014805">
    <property type="protein sequence ID" value="GAF97005.1"/>
    <property type="molecule type" value="Genomic_DNA"/>
</dbReference>
<organism evidence="3">
    <name type="scientific">marine sediment metagenome</name>
    <dbReference type="NCBI Taxonomy" id="412755"/>
    <lineage>
        <taxon>unclassified sequences</taxon>
        <taxon>metagenomes</taxon>
        <taxon>ecological metagenomes</taxon>
    </lineage>
</organism>
<dbReference type="Gene3D" id="3.60.15.10">
    <property type="entry name" value="Ribonuclease Z/Hydroxyacylglutathione hydrolase-like"/>
    <property type="match status" value="1"/>
</dbReference>
<dbReference type="PANTHER" id="PTHR11203">
    <property type="entry name" value="CLEAVAGE AND POLYADENYLATION SPECIFICITY FACTOR FAMILY MEMBER"/>
    <property type="match status" value="1"/>
</dbReference>
<dbReference type="GO" id="GO:0016787">
    <property type="term" value="F:hydrolase activity"/>
    <property type="evidence" value="ECO:0007669"/>
    <property type="project" value="UniProtKB-KW"/>
</dbReference>
<dbReference type="CDD" id="cd16295">
    <property type="entry name" value="TTHA0252-CPSF-like_MBL-fold"/>
    <property type="match status" value="1"/>
</dbReference>
<dbReference type="AlphaFoldDB" id="X0V8Q5"/>
<proteinExistence type="predicted"/>
<name>X0V8Q5_9ZZZZ</name>
<dbReference type="SMART" id="SM00849">
    <property type="entry name" value="Lactamase_B"/>
    <property type="match status" value="1"/>
</dbReference>
<dbReference type="InterPro" id="IPR050698">
    <property type="entry name" value="MBL"/>
</dbReference>
<dbReference type="GO" id="GO:0004521">
    <property type="term" value="F:RNA endonuclease activity"/>
    <property type="evidence" value="ECO:0007669"/>
    <property type="project" value="TreeGrafter"/>
</dbReference>